<dbReference type="OrthoDB" id="9814826at2"/>
<dbReference type="InterPro" id="IPR007037">
    <property type="entry name" value="SIP_rossman_dom"/>
</dbReference>
<name>A0A0A3Z9X4_9GAMM</name>
<dbReference type="Gene3D" id="3.40.50.80">
    <property type="entry name" value="Nucleotide-binding domain of ferredoxin-NADP reductase (FNR) module"/>
    <property type="match status" value="1"/>
</dbReference>
<dbReference type="SUPFAM" id="SSF63380">
    <property type="entry name" value="Riboflavin synthase domain-like"/>
    <property type="match status" value="1"/>
</dbReference>
<dbReference type="Pfam" id="PF08021">
    <property type="entry name" value="FAD_binding_9"/>
    <property type="match status" value="1"/>
</dbReference>
<sequence length="294" mass="32942">MAAGYRIFNVTLKRRIQVTPSLLRCVFSGDEVLEMKHDAPDQRIKLLFAAEDGSSPAMPVSDGWYQDYLALPKGQRPVMRTYTLRDLRRKEKEVDVEFVLHGETGPASSWAMHASPGAKMQIVAPNAASPEDSGGYEWIYHDGIRQALLIADETAVPAAVGILEQLARLDNPPKVQAFFEVPLASDAQRGEFPFAEIHWLSREHHAPFGAKLLAALRDYVTIPDCARVADQSLEDKSLIEDAIWERAEGKHPFSAWVAAESGVVKKVRHCLIDDYQLDREVVNFMAYWTLGRGR</sequence>
<dbReference type="GO" id="GO:0016491">
    <property type="term" value="F:oxidoreductase activity"/>
    <property type="evidence" value="ECO:0007669"/>
    <property type="project" value="InterPro"/>
</dbReference>
<organism evidence="3 4">
    <name type="scientific">Erwinia typographi</name>
    <dbReference type="NCBI Taxonomy" id="371042"/>
    <lineage>
        <taxon>Bacteria</taxon>
        <taxon>Pseudomonadati</taxon>
        <taxon>Pseudomonadota</taxon>
        <taxon>Gammaproteobacteria</taxon>
        <taxon>Enterobacterales</taxon>
        <taxon>Erwiniaceae</taxon>
        <taxon>Erwinia</taxon>
    </lineage>
</organism>
<reference evidence="3 4" key="1">
    <citation type="submission" date="2014-10" db="EMBL/GenBank/DDBJ databases">
        <title>Genome sequence of Erwinia typographi M043b.</title>
        <authorList>
            <person name="Chan K.-G."/>
            <person name="Tan W.-S."/>
        </authorList>
    </citation>
    <scope>NUCLEOTIDE SEQUENCE [LARGE SCALE GENOMIC DNA]</scope>
    <source>
        <strain evidence="3 4">M043b</strain>
    </source>
</reference>
<gene>
    <name evidence="3" type="ORF">NG99_01730</name>
</gene>
<proteinExistence type="inferred from homology"/>
<evidence type="ECO:0000256" key="1">
    <source>
        <dbReference type="ARBA" id="ARBA00035644"/>
    </source>
</evidence>
<dbReference type="eggNOG" id="COG2375">
    <property type="taxonomic scope" value="Bacteria"/>
</dbReference>
<dbReference type="PROSITE" id="PS51384">
    <property type="entry name" value="FAD_FR"/>
    <property type="match status" value="1"/>
</dbReference>
<dbReference type="Gene3D" id="2.40.30.10">
    <property type="entry name" value="Translation factors"/>
    <property type="match status" value="1"/>
</dbReference>
<dbReference type="InterPro" id="IPR039374">
    <property type="entry name" value="SIP_fam"/>
</dbReference>
<dbReference type="InterPro" id="IPR013113">
    <property type="entry name" value="SIP_FAD-bd"/>
</dbReference>
<dbReference type="InterPro" id="IPR017938">
    <property type="entry name" value="Riboflavin_synthase-like_b-brl"/>
</dbReference>
<dbReference type="PANTHER" id="PTHR30157:SF0">
    <property type="entry name" value="NADPH-DEPENDENT FERRIC-CHELATE REDUCTASE"/>
    <property type="match status" value="1"/>
</dbReference>
<dbReference type="STRING" id="371042.NG99_01730"/>
<feature type="domain" description="FAD-binding FR-type" evidence="2">
    <location>
        <begin position="5"/>
        <end position="132"/>
    </location>
</feature>
<evidence type="ECO:0000313" key="4">
    <source>
        <dbReference type="Proteomes" id="UP000030351"/>
    </source>
</evidence>
<evidence type="ECO:0000259" key="2">
    <source>
        <dbReference type="PROSITE" id="PS51384"/>
    </source>
</evidence>
<accession>A0A0A3Z9X4</accession>
<dbReference type="PANTHER" id="PTHR30157">
    <property type="entry name" value="FERRIC REDUCTASE, NADPH-DEPENDENT"/>
    <property type="match status" value="1"/>
</dbReference>
<dbReference type="RefSeq" id="WP_034887740.1">
    <property type="nucleotide sequence ID" value="NZ_JRUQ01000006.1"/>
</dbReference>
<dbReference type="CDD" id="cd06193">
    <property type="entry name" value="siderophore_interacting"/>
    <property type="match status" value="1"/>
</dbReference>
<dbReference type="Pfam" id="PF04954">
    <property type="entry name" value="SIP"/>
    <property type="match status" value="1"/>
</dbReference>
<keyword evidence="4" id="KW-1185">Reference proteome</keyword>
<comment type="caution">
    <text evidence="3">The sequence shown here is derived from an EMBL/GenBank/DDBJ whole genome shotgun (WGS) entry which is preliminary data.</text>
</comment>
<comment type="similarity">
    <text evidence="1">Belongs to the SIP oxidoreductase family.</text>
</comment>
<dbReference type="EMBL" id="JRUQ01000006">
    <property type="protein sequence ID" value="KGT95882.1"/>
    <property type="molecule type" value="Genomic_DNA"/>
</dbReference>
<dbReference type="AlphaFoldDB" id="A0A0A3Z9X4"/>
<dbReference type="InterPro" id="IPR039261">
    <property type="entry name" value="FNR_nucleotide-bd"/>
</dbReference>
<evidence type="ECO:0000313" key="3">
    <source>
        <dbReference type="EMBL" id="KGT95882.1"/>
    </source>
</evidence>
<dbReference type="Proteomes" id="UP000030351">
    <property type="component" value="Unassembled WGS sequence"/>
</dbReference>
<dbReference type="InterPro" id="IPR017927">
    <property type="entry name" value="FAD-bd_FR_type"/>
</dbReference>
<protein>
    <submittedName>
        <fullName evidence="3">Iron utilization protein</fullName>
    </submittedName>
</protein>